<protein>
    <submittedName>
        <fullName evidence="4">Ubiquitin carboxyl-terminal hydrolase family protein</fullName>
    </submittedName>
</protein>
<comment type="caution">
    <text evidence="4">The sequence shown here is derived from an EMBL/GenBank/DDBJ whole genome shotgun (WGS) entry which is preliminary data.</text>
</comment>
<feature type="region of interest" description="Disordered" evidence="1">
    <location>
        <begin position="1489"/>
        <end position="1512"/>
    </location>
</feature>
<evidence type="ECO:0000259" key="3">
    <source>
        <dbReference type="PROSITE" id="PS51184"/>
    </source>
</evidence>
<dbReference type="SUPFAM" id="SSF81383">
    <property type="entry name" value="F-box domain"/>
    <property type="match status" value="1"/>
</dbReference>
<dbReference type="PANTHER" id="PTHR12480">
    <property type="entry name" value="ARGININE DEMETHYLASE AND LYSYL-HYDROXYLASE JMJD"/>
    <property type="match status" value="1"/>
</dbReference>
<dbReference type="Pfam" id="PF00443">
    <property type="entry name" value="UCH"/>
    <property type="match status" value="1"/>
</dbReference>
<evidence type="ECO:0000259" key="2">
    <source>
        <dbReference type="PROSITE" id="PS50235"/>
    </source>
</evidence>
<dbReference type="SMART" id="SM00558">
    <property type="entry name" value="JmjC"/>
    <property type="match status" value="1"/>
</dbReference>
<dbReference type="PROSITE" id="PS50235">
    <property type="entry name" value="USP_3"/>
    <property type="match status" value="1"/>
</dbReference>
<dbReference type="InterPro" id="IPR038765">
    <property type="entry name" value="Papain-like_cys_pep_sf"/>
</dbReference>
<dbReference type="InterPro" id="IPR003347">
    <property type="entry name" value="JmjC_dom"/>
</dbReference>
<feature type="compositionally biased region" description="Polar residues" evidence="1">
    <location>
        <begin position="720"/>
        <end position="730"/>
    </location>
</feature>
<proteinExistence type="predicted"/>
<feature type="compositionally biased region" description="Low complexity" evidence="1">
    <location>
        <begin position="710"/>
        <end position="719"/>
    </location>
</feature>
<evidence type="ECO:0000313" key="5">
    <source>
        <dbReference type="Proteomes" id="UP000318821"/>
    </source>
</evidence>
<evidence type="ECO:0000256" key="1">
    <source>
        <dbReference type="SAM" id="MobiDB-lite"/>
    </source>
</evidence>
<dbReference type="PROSITE" id="PS51184">
    <property type="entry name" value="JMJC"/>
    <property type="match status" value="1"/>
</dbReference>
<dbReference type="GO" id="GO:0004843">
    <property type="term" value="F:cysteine-type deubiquitinase activity"/>
    <property type="evidence" value="ECO:0007669"/>
    <property type="project" value="InterPro"/>
</dbReference>
<dbReference type="VEuPathDB" id="TriTrypDB:LDHU3_30.1630"/>
<feature type="domain" description="USP" evidence="2">
    <location>
        <begin position="1151"/>
        <end position="1664"/>
    </location>
</feature>
<gene>
    <name evidence="4" type="ORF">CGC20_7130</name>
</gene>
<feature type="compositionally biased region" description="Polar residues" evidence="1">
    <location>
        <begin position="1490"/>
        <end position="1502"/>
    </location>
</feature>
<dbReference type="VEuPathDB" id="TriTrypDB:LdCL_300017700"/>
<dbReference type="SUPFAM" id="SSF51197">
    <property type="entry name" value="Clavaminate synthase-like"/>
    <property type="match status" value="1"/>
</dbReference>
<dbReference type="Gene3D" id="2.60.120.650">
    <property type="entry name" value="Cupin"/>
    <property type="match status" value="1"/>
</dbReference>
<dbReference type="InterPro" id="IPR050910">
    <property type="entry name" value="JMJD6_ArgDemeth/LysHydrox"/>
</dbReference>
<dbReference type="SUPFAM" id="SSF54001">
    <property type="entry name" value="Cysteine proteinases"/>
    <property type="match status" value="1"/>
</dbReference>
<organism evidence="4 5">
    <name type="scientific">Leishmania donovani</name>
    <dbReference type="NCBI Taxonomy" id="5661"/>
    <lineage>
        <taxon>Eukaryota</taxon>
        <taxon>Discoba</taxon>
        <taxon>Euglenozoa</taxon>
        <taxon>Kinetoplastea</taxon>
        <taxon>Metakinetoplastina</taxon>
        <taxon>Trypanosomatida</taxon>
        <taxon>Trypanosomatidae</taxon>
        <taxon>Leishmaniinae</taxon>
        <taxon>Leishmania</taxon>
    </lineage>
</organism>
<dbReference type="InterPro" id="IPR036047">
    <property type="entry name" value="F-box-like_dom_sf"/>
</dbReference>
<dbReference type="Proteomes" id="UP000318821">
    <property type="component" value="Unassembled WGS sequence"/>
</dbReference>
<dbReference type="VEuPathDB" id="TriTrypDB:LdBPK_301250.1"/>
<dbReference type="GO" id="GO:0000987">
    <property type="term" value="F:cis-regulatory region sequence-specific DNA binding"/>
    <property type="evidence" value="ECO:0007669"/>
    <property type="project" value="TreeGrafter"/>
</dbReference>
<dbReference type="GO" id="GO:0005634">
    <property type="term" value="C:nucleus"/>
    <property type="evidence" value="ECO:0007669"/>
    <property type="project" value="TreeGrafter"/>
</dbReference>
<feature type="domain" description="JmjC" evidence="3">
    <location>
        <begin position="407"/>
        <end position="589"/>
    </location>
</feature>
<keyword evidence="4" id="KW-0378">Hydrolase</keyword>
<evidence type="ECO:0000313" key="4">
    <source>
        <dbReference type="EMBL" id="TPP43392.1"/>
    </source>
</evidence>
<dbReference type="EMBL" id="RHLD01000008">
    <property type="protein sequence ID" value="TPP43392.1"/>
    <property type="molecule type" value="Genomic_DNA"/>
</dbReference>
<sequence>MPSSSPSLGPVFEAITPRLWVRYLQRYLDVAELLTLSETCWTFFVRCNEEPLWRELCLRPPYIDVQRKLGLFTFRGSWKYTVCAYRAERAGADRQSRRPSTVVLAQSRSIADASLRFNALLPRIVSYLQASGEMSSDDGGVWMSQLRSPCAAGTGAASEVSVGLDSGRDEGAVESAVGAEMSVKAWQESVLGKPYAPTLAVKYLGLSAGAINYFMHDGTFLRPPLQALRQSQHRLVRPHTEFTDYNWYGTCLLDLVPLPKWCTNAQFFVTLRWKTSCRTRRLQCCGHATAALDDTGGARGPLHLPDELRGVPGVVDRRYRLSVDAFQREYEAPNTPVVLTGCIEDWPARDTWQDIHFFRRFASEALRANGRTADGRRFRMSAADYLAYEVATNAEKPMYVFDKVVLRKSTALRADYAIPPYFTEDFFSYMTEEDRPDYRWLLVGPDGSGSPFHTDPHGTSAWNAVLSGCKRVTLYPPHVVPPGVEEEWIHSDYYASEPCLRWYRTRGDSMPSGSAVCGTFSKEHVGEAYHGSARELLPVEALVFPGDLLFIPSGWWHQVLNIGHTVAVTHNVCSSLTFPRVVADMNAYADRTVRKRFQCALRRAGRDELAVQLRVPAGLHVAKLSLTPIVYTGPTSAGAVSRTVSKQSSLLEPRKKKGMPCYCIEEVDLDIFRGIFIEQWLSGKKHSSCQEALFFCTTCGPPAVQESIKGSSGSGSSSGANRRSTYTAKSCTPEKKSSSAKSTFGSTLKKLFTSSKSSSKADLSTISSKQHSSCHIREPSTRIMSAEEEELPITPRTDKELYLCVTCGSCYCRDHACDHHYSRQQRSTVAGGDDSEAPHKGYPYHSFFIGVPSFVSTHPSHILQETSWGLLFPTVTVREIEEGTIDLSKPLPFYEHFEEICDGGAACETSAFHPNSSMTSNSYSFSRGKNTLGFSSSGMHTRIHSAYSSSGHLDGSLRVHSKSNSYMDKREDRLPARRSALLSPVGAHSSLSLPEFHSSPPENWSYLMFCARCADRQAVRLNGKQCDNDISRHVHLRRLGQLTALLAYFLLRGVRLEVPVQFLEYSAKKHVQQVERQRSQQRAHRLAEMQRVGRASELVGGLEVMGTTGARHTRTTGGGVRMSPTGPNVAGDFSLLSRTETDHVITRAAICGFANESYFCYMNSVLQCLLRCRIFANPLLHVDPSKSPGKLTASVSRLLHHLAHQTYQDVLNGAVFAFVRSLRTQICNINVLFEEDEQQDAQEFLITLLNGIEDEFDKGKSEEEKKASRRVSFEGALLSEVTCSQCKHCVPRNEMFMSLSIPIEKSIEDGIASLFAPTTLRGKDRYACEGCFKKLSQKEQQGHNALAAVQAEAERRAKLDGKKLTQAQIEERVYANALYSEAEVRTSLSHLGGSLAVHLLRFHYDPTAQDFIKVLTPVRISLTLDLTPYVSREVVEAYNRMEKIYLLQRRFPTASEKLISKYLRHAKDDVKLATQKMLDDGHGIAEAVHSRQSSSTAVSRTHTGVGAGNAVGDDASEDVAGVGSVFGDASGCTSGCTSSLAATPLNNPNGDRGTFAKTVAKSWANTNGGAGKATPSDPAAAICAITSDEFDPFGERTPPKPSLVRQLVGIVAHRGSLHGGHYIAYVRHLTRPHVWFRCDDEDIDVVEEKHVLDHEAEVYLAFYE</sequence>
<dbReference type="InterPro" id="IPR028889">
    <property type="entry name" value="USP"/>
</dbReference>
<feature type="region of interest" description="Disordered" evidence="1">
    <location>
        <begin position="707"/>
        <end position="741"/>
    </location>
</feature>
<dbReference type="GO" id="GO:0016579">
    <property type="term" value="P:protein deubiquitination"/>
    <property type="evidence" value="ECO:0007669"/>
    <property type="project" value="InterPro"/>
</dbReference>
<accession>A0A504X3B0</accession>
<reference evidence="5" key="1">
    <citation type="submission" date="2019-02" db="EMBL/GenBank/DDBJ databases">
        <title>FDA dAtabase for Regulatory Grade micrObial Sequences (FDA-ARGOS): Supporting development and validation of Infectious Disease Dx tests.</title>
        <authorList>
            <person name="Duncan R."/>
            <person name="Fisher C."/>
            <person name="Tallon L."/>
            <person name="Sadzewicz L."/>
            <person name="Sengamalay N."/>
            <person name="Ott S."/>
            <person name="Godinez A."/>
            <person name="Nagaraj S."/>
            <person name="Vavikolanu K."/>
            <person name="Vyas G."/>
            <person name="Nadendla S."/>
            <person name="Aluvathingal J."/>
            <person name="Sichtig H."/>
        </authorList>
    </citation>
    <scope>NUCLEOTIDE SEQUENCE [LARGE SCALE GENOMIC DNA]</scope>
    <source>
        <strain evidence="5">FDAARGOS_360</strain>
    </source>
</reference>
<dbReference type="InterPro" id="IPR041667">
    <property type="entry name" value="Cupin_8"/>
</dbReference>
<name>A0A504X3B0_LEIDO</name>
<dbReference type="Gene3D" id="3.90.70.10">
    <property type="entry name" value="Cysteine proteinases"/>
    <property type="match status" value="2"/>
</dbReference>
<dbReference type="VEuPathDB" id="TriTrypDB:LDHU3_30.1640"/>
<dbReference type="VEuPathDB" id="TriTrypDB:LdCL_300017800"/>
<dbReference type="InterPro" id="IPR001394">
    <property type="entry name" value="Peptidase_C19_UCH"/>
</dbReference>
<dbReference type="Pfam" id="PF13621">
    <property type="entry name" value="Cupin_8"/>
    <property type="match status" value="1"/>
</dbReference>
<dbReference type="PANTHER" id="PTHR12480:SF21">
    <property type="entry name" value="JMJC DOMAIN-CONTAINING PROTEIN 8"/>
    <property type="match status" value="1"/>
</dbReference>